<keyword evidence="3" id="KW-1185">Reference proteome</keyword>
<organism evidence="2 3">
    <name type="scientific">Klebsiella phage vB_KvM-Eowyn</name>
    <dbReference type="NCBI Taxonomy" id="2762819"/>
    <lineage>
        <taxon>Viruses</taxon>
        <taxon>Duplodnaviria</taxon>
        <taxon>Heunggongvirae</taxon>
        <taxon>Uroviricota</taxon>
        <taxon>Caudoviricetes</taxon>
        <taxon>Chimalliviridae</taxon>
        <taxon>Eowynvirus</taxon>
        <taxon>Eowynvirus eowyn</taxon>
    </lineage>
</organism>
<dbReference type="InterPro" id="IPR012816">
    <property type="entry name" value="NADAR"/>
</dbReference>
<evidence type="ECO:0000259" key="1">
    <source>
        <dbReference type="Pfam" id="PF08719"/>
    </source>
</evidence>
<reference evidence="2 3" key="1">
    <citation type="submission" date="2020-09" db="EMBL/GenBank/DDBJ databases">
        <authorList>
            <person name="Jameson E."/>
        </authorList>
    </citation>
    <scope>NUCLEOTIDE SEQUENCE [LARGE SCALE GENOMIC DNA]</scope>
</reference>
<gene>
    <name evidence="2" type="ORF">LLCLJKAH_00315</name>
</gene>
<name>A0A7R8MJS9_9CAUD</name>
<protein>
    <submittedName>
        <fullName evidence="2">Hyphothetical protein</fullName>
    </submittedName>
</protein>
<dbReference type="SUPFAM" id="SSF143990">
    <property type="entry name" value="YbiA-like"/>
    <property type="match status" value="1"/>
</dbReference>
<proteinExistence type="predicted"/>
<dbReference type="InterPro" id="IPR037238">
    <property type="entry name" value="YbiA-like_sf"/>
</dbReference>
<feature type="domain" description="NADAR" evidence="1">
    <location>
        <begin position="15"/>
        <end position="156"/>
    </location>
</feature>
<dbReference type="Gene3D" id="1.10.357.40">
    <property type="entry name" value="YbiA-like"/>
    <property type="match status" value="1"/>
</dbReference>
<evidence type="ECO:0000313" key="2">
    <source>
        <dbReference type="EMBL" id="CAD5236304.1"/>
    </source>
</evidence>
<dbReference type="Proteomes" id="UP000596247">
    <property type="component" value="Chromosome"/>
</dbReference>
<dbReference type="NCBIfam" id="TIGR02464">
    <property type="entry name" value="ribofla_fusion"/>
    <property type="match status" value="1"/>
</dbReference>
<accession>A0A7R8MJS9</accession>
<dbReference type="CDD" id="cd15457">
    <property type="entry name" value="NADAR"/>
    <property type="match status" value="1"/>
</dbReference>
<sequence>MLITDTHVFFFSYKDQYSNHYRSPFSVPTEPGIVFHTVEHYMMFIKATMFCAPDIAEKIINASSPMDAKKLGRQVKDYDDSVWSLCREKVVTKGLFYKMRCHPDIRIAALKFRVEGKRFVEASPYDRIWGVGLAEADPLIVDPANWKGQNLLGKCWEKAIDLTLLGELP</sequence>
<dbReference type="EMBL" id="LR881104">
    <property type="protein sequence ID" value="CAD5236304.1"/>
    <property type="molecule type" value="Genomic_DNA"/>
</dbReference>
<dbReference type="Pfam" id="PF08719">
    <property type="entry name" value="NADAR"/>
    <property type="match status" value="1"/>
</dbReference>
<evidence type="ECO:0000313" key="3">
    <source>
        <dbReference type="Proteomes" id="UP000596247"/>
    </source>
</evidence>